<evidence type="ECO:0000313" key="3">
    <source>
        <dbReference type="Proteomes" id="UP001225906"/>
    </source>
</evidence>
<keyword evidence="3" id="KW-1185">Reference proteome</keyword>
<reference evidence="3" key="1">
    <citation type="journal article" date="2019" name="Int. J. Syst. Evol. Microbiol.">
        <title>The Global Catalogue of Microorganisms (GCM) 10K type strain sequencing project: providing services to taxonomists for standard genome sequencing and annotation.</title>
        <authorList>
            <consortium name="The Broad Institute Genomics Platform"/>
            <consortium name="The Broad Institute Genome Sequencing Center for Infectious Disease"/>
            <person name="Wu L."/>
            <person name="Ma J."/>
        </authorList>
    </citation>
    <scope>NUCLEOTIDE SEQUENCE [LARGE SCALE GENOMIC DNA]</scope>
    <source>
        <strain evidence="3">VKM B-3159</strain>
    </source>
</reference>
<dbReference type="Proteomes" id="UP001225906">
    <property type="component" value="Unassembled WGS sequence"/>
</dbReference>
<feature type="transmembrane region" description="Helical" evidence="1">
    <location>
        <begin position="68"/>
        <end position="93"/>
    </location>
</feature>
<evidence type="ECO:0000256" key="1">
    <source>
        <dbReference type="SAM" id="Phobius"/>
    </source>
</evidence>
<accession>A0ABT9JRZ7</accession>
<sequence>MNLMRLIYFLTPESNHAKLFTVDKPNTTQLLLWYVLPLSFISSVMVYLRLYHQYSQLFIDNLPGDRLLMIGGEVLLLQVTAVLAVAWITKNLVEMVNVKTTFRDALLVITIATLPLWLASFIYLIPSFNFNVVVHVFAVLGAVMLICRGVYAIFGLRERGAAAILSMAIAGTASLGFGIVLISTLISWDGIEQLQYAVTD</sequence>
<organism evidence="2 3">
    <name type="scientific">Methylophilus aquaticus</name>
    <dbReference type="NCBI Taxonomy" id="1971610"/>
    <lineage>
        <taxon>Bacteria</taxon>
        <taxon>Pseudomonadati</taxon>
        <taxon>Pseudomonadota</taxon>
        <taxon>Betaproteobacteria</taxon>
        <taxon>Nitrosomonadales</taxon>
        <taxon>Methylophilaceae</taxon>
        <taxon>Methylophilus</taxon>
    </lineage>
</organism>
<gene>
    <name evidence="2" type="ORF">Q9291_05555</name>
</gene>
<evidence type="ECO:0000313" key="2">
    <source>
        <dbReference type="EMBL" id="MDP8567306.1"/>
    </source>
</evidence>
<keyword evidence="1" id="KW-1133">Transmembrane helix</keyword>
<feature type="transmembrane region" description="Helical" evidence="1">
    <location>
        <begin position="30"/>
        <end position="48"/>
    </location>
</feature>
<proteinExistence type="predicted"/>
<feature type="transmembrane region" description="Helical" evidence="1">
    <location>
        <begin position="161"/>
        <end position="186"/>
    </location>
</feature>
<feature type="transmembrane region" description="Helical" evidence="1">
    <location>
        <begin position="132"/>
        <end position="154"/>
    </location>
</feature>
<feature type="transmembrane region" description="Helical" evidence="1">
    <location>
        <begin position="105"/>
        <end position="126"/>
    </location>
</feature>
<name>A0ABT9JRZ7_9PROT</name>
<keyword evidence="1" id="KW-0472">Membrane</keyword>
<protein>
    <recommendedName>
        <fullName evidence="4">Yip1 domain-containing protein</fullName>
    </recommendedName>
</protein>
<keyword evidence="1" id="KW-0812">Transmembrane</keyword>
<dbReference type="EMBL" id="JAVCAP010000012">
    <property type="protein sequence ID" value="MDP8567306.1"/>
    <property type="molecule type" value="Genomic_DNA"/>
</dbReference>
<evidence type="ECO:0008006" key="4">
    <source>
        <dbReference type="Google" id="ProtNLM"/>
    </source>
</evidence>
<comment type="caution">
    <text evidence="2">The sequence shown here is derived from an EMBL/GenBank/DDBJ whole genome shotgun (WGS) entry which is preliminary data.</text>
</comment>
<dbReference type="RefSeq" id="WP_306389034.1">
    <property type="nucleotide sequence ID" value="NZ_JAVCAP010000012.1"/>
</dbReference>